<dbReference type="AlphaFoldDB" id="A0A0R1XBX1"/>
<organism evidence="5 6">
    <name type="scientific">Schleiferilactobacillus harbinensis DSM 16991</name>
    <dbReference type="NCBI Taxonomy" id="1122147"/>
    <lineage>
        <taxon>Bacteria</taxon>
        <taxon>Bacillati</taxon>
        <taxon>Bacillota</taxon>
        <taxon>Bacilli</taxon>
        <taxon>Lactobacillales</taxon>
        <taxon>Lactobacillaceae</taxon>
        <taxon>Schleiferilactobacillus</taxon>
    </lineage>
</organism>
<evidence type="ECO:0000313" key="6">
    <source>
        <dbReference type="Proteomes" id="UP000050949"/>
    </source>
</evidence>
<dbReference type="SMART" id="SM00861">
    <property type="entry name" value="Transket_pyr"/>
    <property type="match status" value="1"/>
</dbReference>
<dbReference type="PANTHER" id="PTHR43825:SF1">
    <property type="entry name" value="TRANSKETOLASE-LIKE PYRIMIDINE-BINDING DOMAIN-CONTAINING PROTEIN"/>
    <property type="match status" value="1"/>
</dbReference>
<dbReference type="InterPro" id="IPR033248">
    <property type="entry name" value="Transketolase_C"/>
</dbReference>
<dbReference type="PANTHER" id="PTHR43825">
    <property type="entry name" value="PYRUVATE DEHYDROGENASE E1 COMPONENT"/>
    <property type="match status" value="1"/>
</dbReference>
<evidence type="ECO:0000259" key="4">
    <source>
        <dbReference type="SMART" id="SM00861"/>
    </source>
</evidence>
<dbReference type="FunFam" id="3.40.50.970:FF:000129">
    <property type="entry name" value="Transketolase"/>
    <property type="match status" value="1"/>
</dbReference>
<evidence type="ECO:0000256" key="1">
    <source>
        <dbReference type="ARBA" id="ARBA00001964"/>
    </source>
</evidence>
<gene>
    <name evidence="5" type="ORF">FC91_GL002429</name>
</gene>
<dbReference type="InterPro" id="IPR005475">
    <property type="entry name" value="Transketolase-like_Pyr-bd"/>
</dbReference>
<dbReference type="InterPro" id="IPR029061">
    <property type="entry name" value="THDP-binding"/>
</dbReference>
<dbReference type="Pfam" id="PF02780">
    <property type="entry name" value="Transketolase_C"/>
    <property type="match status" value="1"/>
</dbReference>
<evidence type="ECO:0000313" key="5">
    <source>
        <dbReference type="EMBL" id="KRM27671.1"/>
    </source>
</evidence>
<dbReference type="eggNOG" id="COG3958">
    <property type="taxonomic scope" value="Bacteria"/>
</dbReference>
<dbReference type="SUPFAM" id="SSF52922">
    <property type="entry name" value="TK C-terminal domain-like"/>
    <property type="match status" value="1"/>
</dbReference>
<comment type="cofactor">
    <cofactor evidence="1">
        <name>thiamine diphosphate</name>
        <dbReference type="ChEBI" id="CHEBI:58937"/>
    </cofactor>
</comment>
<dbReference type="Gene3D" id="3.40.50.970">
    <property type="match status" value="1"/>
</dbReference>
<comment type="caution">
    <text evidence="5">The sequence shown here is derived from an EMBL/GenBank/DDBJ whole genome shotgun (WGS) entry which is preliminary data.</text>
</comment>
<name>A0A0R1XBX1_9LACO</name>
<dbReference type="Pfam" id="PF02779">
    <property type="entry name" value="Transket_pyr"/>
    <property type="match status" value="1"/>
</dbReference>
<dbReference type="EMBL" id="AZFW01000044">
    <property type="protein sequence ID" value="KRM27671.1"/>
    <property type="molecule type" value="Genomic_DNA"/>
</dbReference>
<dbReference type="CDD" id="cd07033">
    <property type="entry name" value="TPP_PYR_DXS_TK_like"/>
    <property type="match status" value="1"/>
</dbReference>
<protein>
    <submittedName>
        <fullName evidence="5">Transketolase, beta subunit</fullName>
    </submittedName>
</protein>
<dbReference type="InterPro" id="IPR051157">
    <property type="entry name" value="PDH/Transketolase"/>
</dbReference>
<dbReference type="Proteomes" id="UP000050949">
    <property type="component" value="Unassembled WGS sequence"/>
</dbReference>
<feature type="domain" description="Transketolase-like pyrimidine-binding" evidence="4">
    <location>
        <begin position="10"/>
        <end position="176"/>
    </location>
</feature>
<dbReference type="InterPro" id="IPR009014">
    <property type="entry name" value="Transketo_C/PFOR_II"/>
</dbReference>
<accession>A0A0R1XBX1</accession>
<comment type="similarity">
    <text evidence="2">Belongs to the transketolase family.</text>
</comment>
<evidence type="ECO:0000256" key="2">
    <source>
        <dbReference type="ARBA" id="ARBA00007131"/>
    </source>
</evidence>
<dbReference type="Gene3D" id="3.40.50.920">
    <property type="match status" value="1"/>
</dbReference>
<proteinExistence type="inferred from homology"/>
<sequence length="319" mass="34107">MEGSSMPNSAKVGDIICTELIAAAKKDRNILALTTDSRGSASLNPFARALPDQLIEIGIAEQNSVTIAAGLAHSGKRPFAFSPAAFLTMRSVEQVKDDVAYSNTNVKLMGISGGNSYSYLGNTHHSLQDLAITRAIPNLEVYMPADQFQARALMHYLVQSEHPAYVRIGKRALADIYTSEAAAFQRPGQGNVIADHGNDIALVAAGETVQVALDTAAILTQQGIRAQVIDLVSIKPLDTDLLNRVADQTHRIVTIEEHSIYGGLGSAVAEALAPRGDTKVDIIGFPDEPAIAGTQDEVFNYYGIDADDIAARTVRQLTH</sequence>
<evidence type="ECO:0000256" key="3">
    <source>
        <dbReference type="ARBA" id="ARBA00023052"/>
    </source>
</evidence>
<keyword evidence="3" id="KW-0786">Thiamine pyrophosphate</keyword>
<reference evidence="5 6" key="1">
    <citation type="journal article" date="2015" name="Genome Announc.">
        <title>Expanding the biotechnology potential of lactobacilli through comparative genomics of 213 strains and associated genera.</title>
        <authorList>
            <person name="Sun Z."/>
            <person name="Harris H.M."/>
            <person name="McCann A."/>
            <person name="Guo C."/>
            <person name="Argimon S."/>
            <person name="Zhang W."/>
            <person name="Yang X."/>
            <person name="Jeffery I.B."/>
            <person name="Cooney J.C."/>
            <person name="Kagawa T.F."/>
            <person name="Liu W."/>
            <person name="Song Y."/>
            <person name="Salvetti E."/>
            <person name="Wrobel A."/>
            <person name="Rasinkangas P."/>
            <person name="Parkhill J."/>
            <person name="Rea M.C."/>
            <person name="O'Sullivan O."/>
            <person name="Ritari J."/>
            <person name="Douillard F.P."/>
            <person name="Paul Ross R."/>
            <person name="Yang R."/>
            <person name="Briner A.E."/>
            <person name="Felis G.E."/>
            <person name="de Vos W.M."/>
            <person name="Barrangou R."/>
            <person name="Klaenhammer T.R."/>
            <person name="Caufield P.W."/>
            <person name="Cui Y."/>
            <person name="Zhang H."/>
            <person name="O'Toole P.W."/>
        </authorList>
    </citation>
    <scope>NUCLEOTIDE SEQUENCE [LARGE SCALE GENOMIC DNA]</scope>
    <source>
        <strain evidence="5 6">DSM 16991</strain>
    </source>
</reference>
<dbReference type="PATRIC" id="fig|1122147.4.peg.2508"/>
<dbReference type="SUPFAM" id="SSF52518">
    <property type="entry name" value="Thiamin diphosphate-binding fold (THDP-binding)"/>
    <property type="match status" value="1"/>
</dbReference>